<name>A0A942SY05_9BACI</name>
<dbReference type="SUPFAM" id="SSF51306">
    <property type="entry name" value="LexA/Signal peptidase"/>
    <property type="match status" value="1"/>
</dbReference>
<keyword evidence="2 6" id="KW-0812">Transmembrane</keyword>
<feature type="domain" description="Peptidase S26" evidence="7">
    <location>
        <begin position="8"/>
        <end position="89"/>
    </location>
</feature>
<dbReference type="GO" id="GO:0016020">
    <property type="term" value="C:membrane"/>
    <property type="evidence" value="ECO:0007669"/>
    <property type="project" value="UniProtKB-SubCell"/>
</dbReference>
<dbReference type="PROSITE" id="PS51257">
    <property type="entry name" value="PROKAR_LIPOPROTEIN"/>
    <property type="match status" value="1"/>
</dbReference>
<dbReference type="AlphaFoldDB" id="A0A942SY05"/>
<evidence type="ECO:0000256" key="4">
    <source>
        <dbReference type="ARBA" id="ARBA00023136"/>
    </source>
</evidence>
<dbReference type="EMBL" id="JAGYPE010000002">
    <property type="protein sequence ID" value="MBS4182490.1"/>
    <property type="molecule type" value="Genomic_DNA"/>
</dbReference>
<evidence type="ECO:0000313" key="8">
    <source>
        <dbReference type="EMBL" id="MBS4182490.1"/>
    </source>
</evidence>
<dbReference type="EC" id="3.4.21.89" evidence="5"/>
<evidence type="ECO:0000259" key="7">
    <source>
        <dbReference type="Pfam" id="PF10502"/>
    </source>
</evidence>
<dbReference type="CDD" id="cd06530">
    <property type="entry name" value="S26_SPase_I"/>
    <property type="match status" value="1"/>
</dbReference>
<keyword evidence="8" id="KW-0378">Hydrolase</keyword>
<dbReference type="Pfam" id="PF10502">
    <property type="entry name" value="Peptidase_S26"/>
    <property type="match status" value="1"/>
</dbReference>
<dbReference type="InterPro" id="IPR001733">
    <property type="entry name" value="Peptidase_S26B"/>
</dbReference>
<accession>A0A942SY05</accession>
<keyword evidence="4 6" id="KW-0472">Membrane</keyword>
<evidence type="ECO:0000256" key="2">
    <source>
        <dbReference type="ARBA" id="ARBA00022692"/>
    </source>
</evidence>
<proteinExistence type="predicted"/>
<dbReference type="InterPro" id="IPR019533">
    <property type="entry name" value="Peptidase_S26"/>
</dbReference>
<dbReference type="GO" id="GO:0006465">
    <property type="term" value="P:signal peptide processing"/>
    <property type="evidence" value="ECO:0007669"/>
    <property type="project" value="UniProtKB-UniRule"/>
</dbReference>
<gene>
    <name evidence="8" type="ORF">KHB02_13915</name>
</gene>
<evidence type="ECO:0000256" key="1">
    <source>
        <dbReference type="ARBA" id="ARBA00004370"/>
    </source>
</evidence>
<keyword evidence="3 6" id="KW-1133">Transmembrane helix</keyword>
<comment type="caution">
    <text evidence="8">The sequence shown here is derived from an EMBL/GenBank/DDBJ whole genome shotgun (WGS) entry which is preliminary data.</text>
</comment>
<dbReference type="NCBIfam" id="TIGR02228">
    <property type="entry name" value="sigpep_I_arch"/>
    <property type="match status" value="1"/>
</dbReference>
<comment type="subcellular location">
    <subcellularLocation>
        <location evidence="1">Membrane</location>
    </subcellularLocation>
</comment>
<protein>
    <recommendedName>
        <fullName evidence="5">Signal peptidase I</fullName>
        <ecNumber evidence="5">3.4.21.89</ecNumber>
    </recommendedName>
</protein>
<evidence type="ECO:0000256" key="3">
    <source>
        <dbReference type="ARBA" id="ARBA00022989"/>
    </source>
</evidence>
<organism evidence="8">
    <name type="scientific">Neobacillus citreus</name>
    <dbReference type="NCBI Taxonomy" id="2833578"/>
    <lineage>
        <taxon>Bacteria</taxon>
        <taxon>Bacillati</taxon>
        <taxon>Bacillota</taxon>
        <taxon>Bacilli</taxon>
        <taxon>Bacillales</taxon>
        <taxon>Bacillaceae</taxon>
        <taxon>Neobacillus</taxon>
    </lineage>
</organism>
<feature type="transmembrane region" description="Helical" evidence="6">
    <location>
        <begin position="135"/>
        <end position="153"/>
    </location>
</feature>
<evidence type="ECO:0000256" key="5">
    <source>
        <dbReference type="NCBIfam" id="TIGR02228"/>
    </source>
</evidence>
<dbReference type="InterPro" id="IPR036286">
    <property type="entry name" value="LexA/Signal_pep-like_sf"/>
</dbReference>
<reference evidence="8" key="1">
    <citation type="submission" date="2021-05" db="EMBL/GenBank/DDBJ databases">
        <title>Novel Bacillus species.</title>
        <authorList>
            <person name="Liu G."/>
        </authorList>
    </citation>
    <scope>NUCLEOTIDE SEQUENCE</scope>
    <source>
        <strain evidence="8">FJAT-50051</strain>
    </source>
</reference>
<dbReference type="GO" id="GO:0009003">
    <property type="term" value="F:signal peptidase activity"/>
    <property type="evidence" value="ECO:0007669"/>
    <property type="project" value="UniProtKB-EC"/>
</dbReference>
<sequence>MRAVVVAVVGTIGLACVLAWAAAALAGLSFVVVTTGSMAPTIPAGGIAVTHRADAADLAPGDVVTVPRPGSDLPVTHRVVSVDRVPGDETARSLTLRGDDNGTDDRDPYVVREAGLVLVHAPHLGSVLVALTSPAARGAAVAAFGALVVWAFWPSRQREER</sequence>
<dbReference type="GO" id="GO:0004252">
    <property type="term" value="F:serine-type endopeptidase activity"/>
    <property type="evidence" value="ECO:0007669"/>
    <property type="project" value="UniProtKB-UniRule"/>
</dbReference>
<evidence type="ECO:0000256" key="6">
    <source>
        <dbReference type="SAM" id="Phobius"/>
    </source>
</evidence>